<accession>A0ACA9LSE2</accession>
<organism evidence="1 2">
    <name type="scientific">Acaulospora colombiana</name>
    <dbReference type="NCBI Taxonomy" id="27376"/>
    <lineage>
        <taxon>Eukaryota</taxon>
        <taxon>Fungi</taxon>
        <taxon>Fungi incertae sedis</taxon>
        <taxon>Mucoromycota</taxon>
        <taxon>Glomeromycotina</taxon>
        <taxon>Glomeromycetes</taxon>
        <taxon>Diversisporales</taxon>
        <taxon>Acaulosporaceae</taxon>
        <taxon>Acaulospora</taxon>
    </lineage>
</organism>
<dbReference type="Proteomes" id="UP000789525">
    <property type="component" value="Unassembled WGS sequence"/>
</dbReference>
<dbReference type="EMBL" id="CAJVPT010007565">
    <property type="protein sequence ID" value="CAG8542765.1"/>
    <property type="molecule type" value="Genomic_DNA"/>
</dbReference>
<protein>
    <submittedName>
        <fullName evidence="1">13927_t:CDS:1</fullName>
    </submittedName>
</protein>
<keyword evidence="2" id="KW-1185">Reference proteome</keyword>
<evidence type="ECO:0000313" key="1">
    <source>
        <dbReference type="EMBL" id="CAG8542765.1"/>
    </source>
</evidence>
<reference evidence="1" key="1">
    <citation type="submission" date="2021-06" db="EMBL/GenBank/DDBJ databases">
        <authorList>
            <person name="Kallberg Y."/>
            <person name="Tangrot J."/>
            <person name="Rosling A."/>
        </authorList>
    </citation>
    <scope>NUCLEOTIDE SEQUENCE</scope>
    <source>
        <strain evidence="1">CL356</strain>
    </source>
</reference>
<evidence type="ECO:0000313" key="2">
    <source>
        <dbReference type="Proteomes" id="UP000789525"/>
    </source>
</evidence>
<comment type="caution">
    <text evidence="1">The sequence shown here is derived from an EMBL/GenBank/DDBJ whole genome shotgun (WGS) entry which is preliminary data.</text>
</comment>
<gene>
    <name evidence="1" type="ORF">ACOLOM_LOCUS4537</name>
</gene>
<name>A0ACA9LSE2_9GLOM</name>
<sequence length="293" mass="32333">MNENEPHDHNNITADDRHPNSTSEKKKKSRKRIKRLANHCNRSRIVLFLLFVGMIAAVVLIAIFLKNNPSIFIRPQCRASYGAASLNSTFSTLGQLETGLNYDSNSEYRIVSPLGLTGKYQFSEQELKDLGYYIPKDNIYYNNGSDKNYWLGTFTGKNGCNSYQDFLDNKFDVQEIAIREEFQMDLKILNNSLPPNKSLTSFLDKPLRFTGGCNINLGGVMVANVTMAGILASAHLIGATDVARALTSGIAPCDVTNTSMTTYLTSFNGCDFSAEDVAKAVNSFNNSTVSGNS</sequence>
<proteinExistence type="predicted"/>